<dbReference type="HOGENOM" id="CLU_039613_35_2_6"/>
<comment type="similarity">
    <text evidence="1">Belongs to the LysR transcriptional regulatory family.</text>
</comment>
<evidence type="ECO:0000313" key="7">
    <source>
        <dbReference type="Proteomes" id="UP000006764"/>
    </source>
</evidence>
<dbReference type="KEGG" id="apac:S7S_18025"/>
<feature type="domain" description="HTH lysR-type" evidence="5">
    <location>
        <begin position="6"/>
        <end position="63"/>
    </location>
</feature>
<evidence type="ECO:0000256" key="1">
    <source>
        <dbReference type="ARBA" id="ARBA00009437"/>
    </source>
</evidence>
<dbReference type="Gene3D" id="1.10.10.10">
    <property type="entry name" value="Winged helix-like DNA-binding domain superfamily/Winged helix DNA-binding domain"/>
    <property type="match status" value="1"/>
</dbReference>
<dbReference type="SUPFAM" id="SSF53850">
    <property type="entry name" value="Periplasmic binding protein-like II"/>
    <property type="match status" value="1"/>
</dbReference>
<proteinExistence type="inferred from homology"/>
<dbReference type="PROSITE" id="PS50931">
    <property type="entry name" value="HTH_LYSR"/>
    <property type="match status" value="1"/>
</dbReference>
<dbReference type="RefSeq" id="WP_008734608.1">
    <property type="nucleotide sequence ID" value="NZ_CP004387.1"/>
</dbReference>
<dbReference type="Proteomes" id="UP000006764">
    <property type="component" value="Chromosome"/>
</dbReference>
<dbReference type="InterPro" id="IPR036390">
    <property type="entry name" value="WH_DNA-bd_sf"/>
</dbReference>
<dbReference type="GO" id="GO:0000976">
    <property type="term" value="F:transcription cis-regulatory region binding"/>
    <property type="evidence" value="ECO:0007669"/>
    <property type="project" value="TreeGrafter"/>
</dbReference>
<gene>
    <name evidence="6" type="ORF">S7S_18025</name>
</gene>
<dbReference type="EMBL" id="CP004387">
    <property type="protein sequence ID" value="AJD50017.1"/>
    <property type="molecule type" value="Genomic_DNA"/>
</dbReference>
<sequence length="313" mass="35266">MTEPKITLEQWRALLAVVDEGGYAAAAEALDKSQSAISYAIQKLETTLDLRAFALQGRKAVLTPAGELLYRRARALVNEAQALETAATHLAQRHEAEIRIAVEAIFPTWLMLECLAEFGQSFPDTRVELYETVLTGTDEALLEKRVDLAIAGRLPPGFLGNHLMRARFVPVAHPEHPLHQLDRELDFRDLRRFRQLVIRDSGNRRIDSGWLGSEQRWTLSHFATSIQAACSGQGFAWYPEWKIRNELDTGRLKMLPLREGAERFADLYLVFTDQDYAGPGVRHLGDILRRRVGALCREVEATGEQLRGEEGHG</sequence>
<name>A0A0B4XUU1_9GAMM</name>
<dbReference type="SUPFAM" id="SSF46785">
    <property type="entry name" value="Winged helix' DNA-binding domain"/>
    <property type="match status" value="1"/>
</dbReference>
<evidence type="ECO:0000259" key="5">
    <source>
        <dbReference type="PROSITE" id="PS50931"/>
    </source>
</evidence>
<dbReference type="PANTHER" id="PTHR30126:SF88">
    <property type="entry name" value="TRANSCRIPTIONAL REGULATOR-RELATED"/>
    <property type="match status" value="1"/>
</dbReference>
<dbReference type="STRING" id="391936.S7S_18025"/>
<dbReference type="InterPro" id="IPR036388">
    <property type="entry name" value="WH-like_DNA-bd_sf"/>
</dbReference>
<evidence type="ECO:0000256" key="2">
    <source>
        <dbReference type="ARBA" id="ARBA00023015"/>
    </source>
</evidence>
<dbReference type="PANTHER" id="PTHR30126">
    <property type="entry name" value="HTH-TYPE TRANSCRIPTIONAL REGULATOR"/>
    <property type="match status" value="1"/>
</dbReference>
<evidence type="ECO:0000256" key="4">
    <source>
        <dbReference type="ARBA" id="ARBA00023163"/>
    </source>
</evidence>
<organism evidence="6 7">
    <name type="scientific">Isoalcanivorax pacificus W11-5</name>
    <dbReference type="NCBI Taxonomy" id="391936"/>
    <lineage>
        <taxon>Bacteria</taxon>
        <taxon>Pseudomonadati</taxon>
        <taxon>Pseudomonadota</taxon>
        <taxon>Gammaproteobacteria</taxon>
        <taxon>Oceanospirillales</taxon>
        <taxon>Alcanivoracaceae</taxon>
        <taxon>Isoalcanivorax</taxon>
    </lineage>
</organism>
<dbReference type="InterPro" id="IPR000847">
    <property type="entry name" value="LysR_HTH_N"/>
</dbReference>
<dbReference type="Pfam" id="PF00126">
    <property type="entry name" value="HTH_1"/>
    <property type="match status" value="1"/>
</dbReference>
<accession>A0A0B4XUU1</accession>
<dbReference type="GO" id="GO:0003700">
    <property type="term" value="F:DNA-binding transcription factor activity"/>
    <property type="evidence" value="ECO:0007669"/>
    <property type="project" value="InterPro"/>
</dbReference>
<dbReference type="Pfam" id="PF03466">
    <property type="entry name" value="LysR_substrate"/>
    <property type="match status" value="1"/>
</dbReference>
<protein>
    <submittedName>
        <fullName evidence="6">Transcriptional regulator, LysR family protein</fullName>
    </submittedName>
</protein>
<keyword evidence="2" id="KW-0805">Transcription regulation</keyword>
<evidence type="ECO:0000256" key="3">
    <source>
        <dbReference type="ARBA" id="ARBA00023125"/>
    </source>
</evidence>
<dbReference type="InterPro" id="IPR005119">
    <property type="entry name" value="LysR_subst-bd"/>
</dbReference>
<dbReference type="OrthoDB" id="6988449at2"/>
<evidence type="ECO:0000313" key="6">
    <source>
        <dbReference type="EMBL" id="AJD50017.1"/>
    </source>
</evidence>
<dbReference type="Gene3D" id="3.40.190.290">
    <property type="match status" value="1"/>
</dbReference>
<dbReference type="AlphaFoldDB" id="A0A0B4XUU1"/>
<keyword evidence="3" id="KW-0238">DNA-binding</keyword>
<keyword evidence="7" id="KW-1185">Reference proteome</keyword>
<reference evidence="6 7" key="1">
    <citation type="journal article" date="2012" name="J. Bacteriol.">
        <title>Genome sequence of an alkane-degrading bacterium, Alcanivorax pacificus type strain W11-5, isolated from deep sea sediment.</title>
        <authorList>
            <person name="Lai Q."/>
            <person name="Shao Z."/>
        </authorList>
    </citation>
    <scope>NUCLEOTIDE SEQUENCE [LARGE SCALE GENOMIC DNA]</scope>
    <source>
        <strain evidence="6 7">W11-5</strain>
    </source>
</reference>
<keyword evidence="4" id="KW-0804">Transcription</keyword>